<protein>
    <submittedName>
        <fullName evidence="3">Glycosyltransferase family 2 protein</fullName>
    </submittedName>
</protein>
<feature type="domain" description="Glycosyltransferase 2-like" evidence="2">
    <location>
        <begin position="9"/>
        <end position="139"/>
    </location>
</feature>
<dbReference type="Proteomes" id="UP001150728">
    <property type="component" value="Unassembled WGS sequence"/>
</dbReference>
<dbReference type="AlphaFoldDB" id="A0A9X4DGK2"/>
<evidence type="ECO:0000256" key="1">
    <source>
        <dbReference type="ARBA" id="ARBA00022519"/>
    </source>
</evidence>
<dbReference type="CDD" id="cd04196">
    <property type="entry name" value="GT_2_like_d"/>
    <property type="match status" value="1"/>
</dbReference>
<dbReference type="SUPFAM" id="SSF53448">
    <property type="entry name" value="Nucleotide-diphospho-sugar transferases"/>
    <property type="match status" value="1"/>
</dbReference>
<dbReference type="InterPro" id="IPR029044">
    <property type="entry name" value="Nucleotide-diphossugar_trans"/>
</dbReference>
<evidence type="ECO:0000313" key="4">
    <source>
        <dbReference type="Proteomes" id="UP001150728"/>
    </source>
</evidence>
<gene>
    <name evidence="3" type="ORF">NP554_27485</name>
</gene>
<proteinExistence type="predicted"/>
<organism evidence="3 4">
    <name type="scientific">Pseudomonas asiatica</name>
    <dbReference type="NCBI Taxonomy" id="2219225"/>
    <lineage>
        <taxon>Bacteria</taxon>
        <taxon>Pseudomonadati</taxon>
        <taxon>Pseudomonadota</taxon>
        <taxon>Gammaproteobacteria</taxon>
        <taxon>Pseudomonadales</taxon>
        <taxon>Pseudomonadaceae</taxon>
        <taxon>Pseudomonas</taxon>
    </lineage>
</organism>
<dbReference type="InterPro" id="IPR001173">
    <property type="entry name" value="Glyco_trans_2-like"/>
</dbReference>
<keyword evidence="1" id="KW-0472">Membrane</keyword>
<dbReference type="GO" id="GO:0016758">
    <property type="term" value="F:hexosyltransferase activity"/>
    <property type="evidence" value="ECO:0007669"/>
    <property type="project" value="UniProtKB-ARBA"/>
</dbReference>
<dbReference type="EMBL" id="JANIAM010000037">
    <property type="protein sequence ID" value="MDD2115541.1"/>
    <property type="molecule type" value="Genomic_DNA"/>
</dbReference>
<keyword evidence="1" id="KW-0997">Cell inner membrane</keyword>
<evidence type="ECO:0000313" key="3">
    <source>
        <dbReference type="EMBL" id="MDD2115541.1"/>
    </source>
</evidence>
<evidence type="ECO:0000259" key="2">
    <source>
        <dbReference type="Pfam" id="PF00535"/>
    </source>
</evidence>
<reference evidence="3" key="1">
    <citation type="submission" date="2022-07" db="EMBL/GenBank/DDBJ databases">
        <title>Multi-strain Analysis of Pseudomonas putida Reveals Metabolic and Genetic Diversity.</title>
        <authorList>
            <person name="Monk J.M."/>
        </authorList>
    </citation>
    <scope>NUCLEOTIDE SEQUENCE</scope>
    <source>
        <strain evidence="3">17633</strain>
    </source>
</reference>
<dbReference type="Pfam" id="PF00535">
    <property type="entry name" value="Glycos_transf_2"/>
    <property type="match status" value="1"/>
</dbReference>
<accession>A0A9X4DGK2</accession>
<sequence>MPELARVAILMCTYNGANFLSQQLDSFERQTYRNWVLHVSDDASQDGTLDVLEGYVDSWGSHRIKVVSGPQAGFVRNFLSLTCRADIDADYFAWSDQDDVWCPSKLQAAVEWLSSVPADQPALYCGRTLLICDGGIHRGLSPNFASPPHFKNALVQSISGGNTMVFNKAARALIMEAGAELTVPSHDWWCYQLITGASGAVRYDPEPRVFYRQHADNVIGSNSDWCARLRRLVMVFQGRFYEWNAQNIRALESMSHRLSKDHRKTLKLFKTARKRSLPVRVYKVLKAGLHRQTLLGNLGLLLATILKKI</sequence>
<keyword evidence="1" id="KW-1003">Cell membrane</keyword>
<comment type="caution">
    <text evidence="3">The sequence shown here is derived from an EMBL/GenBank/DDBJ whole genome shotgun (WGS) entry which is preliminary data.</text>
</comment>
<name>A0A9X4DGK2_9PSED</name>
<dbReference type="PANTHER" id="PTHR22916">
    <property type="entry name" value="GLYCOSYLTRANSFERASE"/>
    <property type="match status" value="1"/>
</dbReference>
<dbReference type="Gene3D" id="3.90.550.10">
    <property type="entry name" value="Spore Coat Polysaccharide Biosynthesis Protein SpsA, Chain A"/>
    <property type="match status" value="1"/>
</dbReference>
<dbReference type="PANTHER" id="PTHR22916:SF3">
    <property type="entry name" value="UDP-GLCNAC:BETAGAL BETA-1,3-N-ACETYLGLUCOSAMINYLTRANSFERASE-LIKE PROTEIN 1"/>
    <property type="match status" value="1"/>
</dbReference>